<dbReference type="GO" id="GO:0030030">
    <property type="term" value="P:cell projection organization"/>
    <property type="evidence" value="ECO:0007669"/>
    <property type="project" value="UniProtKB-KW"/>
</dbReference>
<dbReference type="Proteomes" id="UP001626550">
    <property type="component" value="Unassembled WGS sequence"/>
</dbReference>
<evidence type="ECO:0000256" key="8">
    <source>
        <dbReference type="ARBA" id="ARBA00023273"/>
    </source>
</evidence>
<evidence type="ECO:0000256" key="2">
    <source>
        <dbReference type="ARBA" id="ARBA00010500"/>
    </source>
</evidence>
<evidence type="ECO:0000313" key="11">
    <source>
        <dbReference type="EMBL" id="KAL3318557.1"/>
    </source>
</evidence>
<gene>
    <name evidence="11" type="primary">AKD1_1</name>
    <name evidence="11" type="ORF">Ciccas_002775</name>
</gene>
<evidence type="ECO:0000313" key="12">
    <source>
        <dbReference type="Proteomes" id="UP001626550"/>
    </source>
</evidence>
<evidence type="ECO:0000256" key="6">
    <source>
        <dbReference type="ARBA" id="ARBA00023069"/>
    </source>
</evidence>
<sequence length="728" mass="84854">MLKEKKEQMLAENEDLQEEELELDEELEEEPDYEELLDEEFPDEIDEEDEEELEEEEDARERISGEIEEIFEAGRSGMEEVVDFFIDKRVPSTKISSSGNIPRARCKFVNSLSKIIKKFKGLFDRVYPIKWEHAKRLVNTGYFPLSKFGFWCPVSLKDDPIKPCLKPCLPVGYLKLNKKWTYQEPGIMHSLKVKPKDTTCAAVFREEVYWFANEMKRRKFTFEPEEYISQSDRPMDVVLAIAIALMQPIASSRGFVLDGYLNTDEQWECFRVRNIMPNLVIDLTTNNSEELMSRGLRQNQIFMLEKQTKLIADAIAQVPVEDNMEEDEGEEKRNKIRDVVLRFNLPSPEVDLNRKLAIAMAAYDEVSVSQFKWIEARQGLQIGIDSNQSVWKVTNQVDKVITHRMHFLQKYLSDKIANVPARIGELGLLIENVYDNLSHFKTYCLVKYVQDGELFDVLLQQDNLVGTCELEMGITISSLTSNVLEYEGKFYLFKGEQEMEKFIKNPRQYCDSKLPDELPMPLLGHQRESFLLMENSQELFELKGYCPVCFKQGHEQYEALRLASTDFIVKYMSKIYIFDSKECFLEFCKKPHLYYNLKCPNKLPPLRLPVDVEKLPLPGYLEQKLSIALRRALCAAIQFRPKYPYRDSSASANMFLGLYLRAHNHNSSDDLKSINRQRLNSFISACDLPEFLSNKMTLCYNPRVCSTKDLLENIDRLLNLENELFAYH</sequence>
<keyword evidence="7" id="KW-0206">Cytoskeleton</keyword>
<dbReference type="InterPro" id="IPR027417">
    <property type="entry name" value="P-loop_NTPase"/>
</dbReference>
<dbReference type="InterPro" id="IPR021897">
    <property type="entry name" value="FAP206"/>
</dbReference>
<evidence type="ECO:0000256" key="5">
    <source>
        <dbReference type="ARBA" id="ARBA00022794"/>
    </source>
</evidence>
<keyword evidence="8" id="KW-0966">Cell projection</keyword>
<comment type="caution">
    <text evidence="11">The sequence shown here is derived from an EMBL/GenBank/DDBJ whole genome shotgun (WGS) entry which is preliminary data.</text>
</comment>
<dbReference type="PANTHER" id="PTHR21442:SF0">
    <property type="entry name" value="CILIA- AND FLAGELLA-ASSOCIATED PROTEIN 206"/>
    <property type="match status" value="1"/>
</dbReference>
<keyword evidence="4" id="KW-0963">Cytoplasm</keyword>
<feature type="compositionally biased region" description="Acidic residues" evidence="10">
    <location>
        <begin position="12"/>
        <end position="58"/>
    </location>
</feature>
<evidence type="ECO:0000256" key="10">
    <source>
        <dbReference type="SAM" id="MobiDB-lite"/>
    </source>
</evidence>
<dbReference type="AlphaFoldDB" id="A0ABD2QG92"/>
<dbReference type="GO" id="GO:0005930">
    <property type="term" value="C:axoneme"/>
    <property type="evidence" value="ECO:0007669"/>
    <property type="project" value="UniProtKB-SubCell"/>
</dbReference>
<evidence type="ECO:0000256" key="1">
    <source>
        <dbReference type="ARBA" id="ARBA00004430"/>
    </source>
</evidence>
<keyword evidence="6" id="KW-0969">Cilium</keyword>
<evidence type="ECO:0000256" key="3">
    <source>
        <dbReference type="ARBA" id="ARBA00021602"/>
    </source>
</evidence>
<protein>
    <recommendedName>
        <fullName evidence="3">Cilia- and flagella-associated protein 206</fullName>
    </recommendedName>
</protein>
<evidence type="ECO:0000256" key="7">
    <source>
        <dbReference type="ARBA" id="ARBA00023212"/>
    </source>
</evidence>
<keyword evidence="5" id="KW-0970">Cilium biogenesis/degradation</keyword>
<keyword evidence="12" id="KW-1185">Reference proteome</keyword>
<comment type="similarity">
    <text evidence="2">Belongs to the CFAP206 family.</text>
</comment>
<organism evidence="11 12">
    <name type="scientific">Cichlidogyrus casuarinus</name>
    <dbReference type="NCBI Taxonomy" id="1844966"/>
    <lineage>
        <taxon>Eukaryota</taxon>
        <taxon>Metazoa</taxon>
        <taxon>Spiralia</taxon>
        <taxon>Lophotrochozoa</taxon>
        <taxon>Platyhelminthes</taxon>
        <taxon>Monogenea</taxon>
        <taxon>Monopisthocotylea</taxon>
        <taxon>Dactylogyridea</taxon>
        <taxon>Ancyrocephalidae</taxon>
        <taxon>Cichlidogyrus</taxon>
    </lineage>
</organism>
<evidence type="ECO:0000256" key="4">
    <source>
        <dbReference type="ARBA" id="ARBA00022490"/>
    </source>
</evidence>
<evidence type="ECO:0000256" key="9">
    <source>
        <dbReference type="ARBA" id="ARBA00045321"/>
    </source>
</evidence>
<reference evidence="11 12" key="1">
    <citation type="submission" date="2024-11" db="EMBL/GenBank/DDBJ databases">
        <title>Adaptive evolution of stress response genes in parasites aligns with host niche diversity.</title>
        <authorList>
            <person name="Hahn C."/>
            <person name="Resl P."/>
        </authorList>
    </citation>
    <scope>NUCLEOTIDE SEQUENCE [LARGE SCALE GENOMIC DNA]</scope>
    <source>
        <strain evidence="11">EGGRZ-B1_66</strain>
        <tissue evidence="11">Body</tissue>
    </source>
</reference>
<comment type="subcellular location">
    <subcellularLocation>
        <location evidence="1">Cytoplasm</location>
        <location evidence="1">Cytoskeleton</location>
        <location evidence="1">Cilium axoneme</location>
    </subcellularLocation>
</comment>
<keyword evidence="11" id="KW-0808">Transferase</keyword>
<accession>A0ABD2QG92</accession>
<dbReference type="Gene3D" id="3.40.50.300">
    <property type="entry name" value="P-loop containing nucleotide triphosphate hydrolases"/>
    <property type="match status" value="1"/>
</dbReference>
<proteinExistence type="inferred from homology"/>
<dbReference type="EMBL" id="JBJKFK010000230">
    <property type="protein sequence ID" value="KAL3318557.1"/>
    <property type="molecule type" value="Genomic_DNA"/>
</dbReference>
<dbReference type="PANTHER" id="PTHR21442">
    <property type="entry name" value="CILIA- AND FLAGELLA-ASSOCIATED PROTEIN 206"/>
    <property type="match status" value="1"/>
</dbReference>
<dbReference type="GO" id="GO:0016301">
    <property type="term" value="F:kinase activity"/>
    <property type="evidence" value="ECO:0007669"/>
    <property type="project" value="UniProtKB-KW"/>
</dbReference>
<name>A0ABD2QG92_9PLAT</name>
<feature type="region of interest" description="Disordered" evidence="10">
    <location>
        <begin position="1"/>
        <end position="61"/>
    </location>
</feature>
<comment type="function">
    <text evidence="9">Essential for sperm motility and is involved in the regulation of the beating frequency of motile cilia on the epithelial cells of the respiratory tract. Required for the establishment of radial spokes in sperm flagella.</text>
</comment>
<keyword evidence="11" id="KW-0418">Kinase</keyword>